<feature type="region of interest" description="Disordered" evidence="7">
    <location>
        <begin position="671"/>
        <end position="697"/>
    </location>
</feature>
<sequence length="1842" mass="206405">MSSEPVEPQGEDTPQQKQLENNPGSRHSRYELRTPRNNQVGINVSKKRKAADNVLPKRADKRRKVGADPCDQKLSLDATGGVSEKLKGADPCDQRLPSDADGLCEVRINESDFFSVINRRIAVYWPLEGTWYVGNIKRYDAYNKLHHVVYDDGEEEWVSLDREKYRIQVVPGEALRLPSYGRKRNVHGSAEKRGSVQRKRGSGGADIVQKRSGVGVGNVSNVVQRISTDVIQNDAIDNGANVVHKNGITGDTDVLQRSSIGGYTDIVQRSCDGGLQKGYVPRRRRLKMDYKQVKNAGIGDLEKDNGDGISGDTDTLQRSGVGGDIDIVLRSGNGGLQKGYISRKRTLKRDYKQFKNVGIGDLEKDNGDGIVVLDSANKRPGKVKQYDPTNKLQLVGYENGEEEWVPLDSHNFKVNVPSRYIAGVPSSSLKSIECESAEERGIGRSKHGGTEILERSENSGLQKTDNGRWKRCKRDSKQATNDVQKNYDVGVAVNYTSALEDPVFEHKTESIVEKVRVARVSGDSGNASGAEKVKSAGIEDLQKDCVDVGVDSAKVWLDFTEEHKQKSKSEKLGLAGHSDIYSDLKQVKNAGIDDWRRDHDRSVGVDSGIVLLRSVPEHNIQSKVEQNRFASDFDDFGINCGAEERAVNTPEDQVGSTSMPHNRKLPAITYSRKQHRHSKRGHSFIQDRFGKGGNGVPISSRTEAKAKGKCVEDEIGIFSGLDNDSGVQKHPFDKIGASSGRSNDSVLQKHFNDKVGTSSGLTNDSVVQKQPLNAYFRKRKRSQPDHVRTVAQMKGSCMSIQSFEQSFLFSPKKLIVSGALKIHVSPPLYLRQPSYCQCVDPGLQLFYGGSGRAYFQLVKSQSLEDLKYLLQSMLQFYCAGVQQSSSSHPALQQFGAGIVNPSNLKYLSLWQLLVSDIEMQVLIVDTISNVRRFYVSGSFWEVLSNFITSLVPVMCTGAPESANLHMAFQSITVQISSPGHLPFTCKFDNIHWTPSAKQAEWWLSLKHKRESRKLCSPSRKLHSPSRKLIKGESSRGSSANHVGSPFLPRKSIFTYKQDEDIINGLQESSETRCFTYHHQHRSRVPLHSTRSDFGTYQTIPSFQVSFTSAPSFFSCLHMMLYLGKGICFYGSQSPELLSSNEGNDPNSIHAETGIVECNNKHFLPGVLFNTEKPAIFSRASESSIIVPSNVLQWSIEKPVKLEENIFAVPEDWRVQSSAPSLGFEFNVTRRFSDMQVKRDNLLPVLKIRRTNNNSWHFAGVSNPSSIEVGTSRVMFPRVVGTDGHMESSQSAGSRTTSENFDDVVLRSARSGRRGRPRRQSNLEKLKEMGAGFSKLRSDLDSAVCTTNILVFGRDGCWREPGAEVRLVHKPNEWVLDVKLHGSTKITYKAQEQKIRKSQEKKQRVPSKPNCYTITWTGGQNWSLEFPDRIQWCLFRDMYQECYNRNFRAASVKDHPTPAVRLLSKENSSTVDVPFERPLNYIKATEDELTWTMSRSNIYDMDSDDEEWLCQFNSRATHEGDSVCDKVSEDIYERVISSLEKAAFFQPHSLTIEDAIQACPELVPEEELASIYSHWLEKREKKKDLYWYGSRGSVGIKALIPQFEMKGKESLPQSKRRGKIFRGKSFTGQHSVRSIGKHHVRNQEIEIQHKLWKQQQVNRVSFDNGCSSHAFELQQQQQDNRVSFGNGYSSRALELWQQHGINGVSFGNRFSSHAIELQQQRVNGMPSGIESSSRALVLVSDEEVRVQEAKIAARNAEEFAAAKRARSRRLLQKVDLATFKAVKAFRIAETKETSKEARLSNIAGSIFSPNFSTDSRADENGYTREGSIGSPSWAVSTYRNALL</sequence>
<feature type="compositionally biased region" description="Basic residues" evidence="7">
    <location>
        <begin position="672"/>
        <end position="682"/>
    </location>
</feature>
<dbReference type="SUPFAM" id="SSF63748">
    <property type="entry name" value="Tudor/PWWP/MBT"/>
    <property type="match status" value="1"/>
</dbReference>
<feature type="compositionally biased region" description="Basic and acidic residues" evidence="7">
    <location>
        <begin position="440"/>
        <end position="457"/>
    </location>
</feature>
<dbReference type="SMART" id="SM00333">
    <property type="entry name" value="TUDOR"/>
    <property type="match status" value="1"/>
</dbReference>
<protein>
    <recommendedName>
        <fullName evidence="6">Enhancer of polycomb-like protein</fullName>
    </recommendedName>
</protein>
<keyword evidence="5 6" id="KW-0539">Nucleus</keyword>
<dbReference type="GO" id="GO:0035267">
    <property type="term" value="C:NuA4 histone acetyltransferase complex"/>
    <property type="evidence" value="ECO:0007669"/>
    <property type="project" value="InterPro"/>
</dbReference>
<keyword evidence="10" id="KW-1185">Reference proteome</keyword>
<dbReference type="InterPro" id="IPR002999">
    <property type="entry name" value="Tudor"/>
</dbReference>
<feature type="compositionally biased region" description="Polar residues" evidence="7">
    <location>
        <begin position="1286"/>
        <end position="1298"/>
    </location>
</feature>
<feature type="region of interest" description="Disordered" evidence="7">
    <location>
        <begin position="1"/>
        <end position="73"/>
    </location>
</feature>
<evidence type="ECO:0000256" key="7">
    <source>
        <dbReference type="SAM" id="MobiDB-lite"/>
    </source>
</evidence>
<evidence type="ECO:0000313" key="10">
    <source>
        <dbReference type="Proteomes" id="UP000824469"/>
    </source>
</evidence>
<evidence type="ECO:0000313" key="9">
    <source>
        <dbReference type="EMBL" id="KAH9311118.1"/>
    </source>
</evidence>
<gene>
    <name evidence="9" type="ORF">KI387_026153</name>
</gene>
<feature type="region of interest" description="Disordered" evidence="7">
    <location>
        <begin position="183"/>
        <end position="209"/>
    </location>
</feature>
<dbReference type="Proteomes" id="UP000824469">
    <property type="component" value="Unassembled WGS sequence"/>
</dbReference>
<evidence type="ECO:0000256" key="1">
    <source>
        <dbReference type="ARBA" id="ARBA00004123"/>
    </source>
</evidence>
<dbReference type="EMBL" id="JAHRHJ020000006">
    <property type="protein sequence ID" value="KAH9311118.1"/>
    <property type="molecule type" value="Genomic_DNA"/>
</dbReference>
<comment type="subcellular location">
    <subcellularLocation>
        <location evidence="1 6">Nucleus</location>
    </subcellularLocation>
</comment>
<dbReference type="GO" id="GO:0005634">
    <property type="term" value="C:nucleus"/>
    <property type="evidence" value="ECO:0007669"/>
    <property type="project" value="UniProtKB-SubCell"/>
</dbReference>
<dbReference type="InterPro" id="IPR019542">
    <property type="entry name" value="Enhancer_polycomb-like_N"/>
</dbReference>
<evidence type="ECO:0000256" key="4">
    <source>
        <dbReference type="ARBA" id="ARBA00023163"/>
    </source>
</evidence>
<dbReference type="GO" id="GO:0006357">
    <property type="term" value="P:regulation of transcription by RNA polymerase II"/>
    <property type="evidence" value="ECO:0007669"/>
    <property type="project" value="InterPro"/>
</dbReference>
<dbReference type="CDD" id="cd20404">
    <property type="entry name" value="Tudor_Agenet_AtEML-like"/>
    <property type="match status" value="1"/>
</dbReference>
<reference evidence="9 10" key="1">
    <citation type="journal article" date="2021" name="Nat. Plants">
        <title>The Taxus genome provides insights into paclitaxel biosynthesis.</title>
        <authorList>
            <person name="Xiong X."/>
            <person name="Gou J."/>
            <person name="Liao Q."/>
            <person name="Li Y."/>
            <person name="Zhou Q."/>
            <person name="Bi G."/>
            <person name="Li C."/>
            <person name="Du R."/>
            <person name="Wang X."/>
            <person name="Sun T."/>
            <person name="Guo L."/>
            <person name="Liang H."/>
            <person name="Lu P."/>
            <person name="Wu Y."/>
            <person name="Zhang Z."/>
            <person name="Ro D.K."/>
            <person name="Shang Y."/>
            <person name="Huang S."/>
            <person name="Yan J."/>
        </authorList>
    </citation>
    <scope>NUCLEOTIDE SEQUENCE [LARGE SCALE GENOMIC DNA]</scope>
    <source>
        <strain evidence="9">Ta-2019</strain>
    </source>
</reference>
<comment type="similarity">
    <text evidence="2 6">Belongs to the enhancer of polycomb family.</text>
</comment>
<dbReference type="PANTHER" id="PTHR14898">
    <property type="entry name" value="ENHANCER OF POLYCOMB"/>
    <property type="match status" value="1"/>
</dbReference>
<feature type="compositionally biased region" description="Basic residues" evidence="7">
    <location>
        <begin position="1019"/>
        <end position="1028"/>
    </location>
</feature>
<evidence type="ECO:0000256" key="5">
    <source>
        <dbReference type="ARBA" id="ARBA00023242"/>
    </source>
</evidence>
<name>A0AA38KYA0_TAXCH</name>
<evidence type="ECO:0000259" key="8">
    <source>
        <dbReference type="SMART" id="SM00333"/>
    </source>
</evidence>
<evidence type="ECO:0000256" key="3">
    <source>
        <dbReference type="ARBA" id="ARBA00023015"/>
    </source>
</evidence>
<proteinExistence type="inferred from homology"/>
<dbReference type="Pfam" id="PF10513">
    <property type="entry name" value="EPL1"/>
    <property type="match status" value="1"/>
</dbReference>
<accession>A0AA38KYA0</accession>
<evidence type="ECO:0000256" key="6">
    <source>
        <dbReference type="RuleBase" id="RU361124"/>
    </source>
</evidence>
<feature type="domain" description="Tudor" evidence="8">
    <location>
        <begin position="112"/>
        <end position="171"/>
    </location>
</feature>
<feature type="compositionally biased region" description="Polar residues" evidence="7">
    <location>
        <begin position="12"/>
        <end position="25"/>
    </location>
</feature>
<keyword evidence="3 6" id="KW-0805">Transcription regulation</keyword>
<feature type="region of interest" description="Disordered" evidence="7">
    <location>
        <begin position="1282"/>
        <end position="1301"/>
    </location>
</feature>
<feature type="region of interest" description="Disordered" evidence="7">
    <location>
        <begin position="1016"/>
        <end position="1043"/>
    </location>
</feature>
<dbReference type="InterPro" id="IPR024943">
    <property type="entry name" value="Enhancer_polycomb"/>
</dbReference>
<feature type="region of interest" description="Disordered" evidence="7">
    <location>
        <begin position="440"/>
        <end position="477"/>
    </location>
</feature>
<dbReference type="Gene3D" id="2.30.30.140">
    <property type="match status" value="1"/>
</dbReference>
<comment type="caution">
    <text evidence="9">The sequence shown here is derived from an EMBL/GenBank/DDBJ whole genome shotgun (WGS) entry which is preliminary data.</text>
</comment>
<evidence type="ECO:0000256" key="2">
    <source>
        <dbReference type="ARBA" id="ARBA00008035"/>
    </source>
</evidence>
<organism evidence="9 10">
    <name type="scientific">Taxus chinensis</name>
    <name type="common">Chinese yew</name>
    <name type="synonym">Taxus wallichiana var. chinensis</name>
    <dbReference type="NCBI Taxonomy" id="29808"/>
    <lineage>
        <taxon>Eukaryota</taxon>
        <taxon>Viridiplantae</taxon>
        <taxon>Streptophyta</taxon>
        <taxon>Embryophyta</taxon>
        <taxon>Tracheophyta</taxon>
        <taxon>Spermatophyta</taxon>
        <taxon>Pinopsida</taxon>
        <taxon>Pinidae</taxon>
        <taxon>Conifers II</taxon>
        <taxon>Cupressales</taxon>
        <taxon>Taxaceae</taxon>
        <taxon>Taxus</taxon>
    </lineage>
</organism>
<keyword evidence="4 6" id="KW-0804">Transcription</keyword>